<dbReference type="PROSITE" id="PS50056">
    <property type="entry name" value="TYR_PHOSPHATASE_2"/>
    <property type="match status" value="1"/>
</dbReference>
<dbReference type="Pfam" id="PF00782">
    <property type="entry name" value="DSPc"/>
    <property type="match status" value="1"/>
</dbReference>
<proteinExistence type="inferred from homology"/>
<sequence>MPEIEKHLHQLHHLLREQDSIKLVVRLENLTATSARSRYLAVVSCVEQECEEYCVLGIDCEKSISLGLVLAILSHTTIRLDGDGGFSITNGDGLRSHIFKPVSVQTMWTALQSLYQASECAKKNNSYQVYAVNHYNKLFQTYTSETACLNEWNALPGVEVRRPMTSQMTSEEITLKEKISSALREILLNEKDLDEVTSKEIRTKLETKLQIDFTNYKSFIDEEMLRILGQMEAPALIVDHLYLGTEWNASHQQELSEKEISCILNVTAEIDNFFPDMFRYMNIPVIDNEETDLLRYFNDSYRFISQALKEEKNVLVHCKMGISRSATIVIAYVMKTRNWDLPRSLEHVKKRRTCVKPNPHFMKQLEVYEGILAAKRYSSTLEKRSKSESNLKQSDIALSTPKERNFSSSNNDIIISGNEVKSPRKYYNTAPARLKPEKSGKICGDLLRPKSCSCATISMSSKTPFNDIVPPEVMDSFTEAVRSLEQQSLPPDCRLNCPDTPPQKHENHVEVPIVKIFDDSQSDCNMDTEESETPVPESMMETPSPVELPEEVPDGLNVKPLELNILPTLEEKPDDPKSPTSQDSDSSSRKNISLKCCRKPFNGHTFSVSPNQVINISTILDSKFSVRRLVNEFESQSNRQLNSLLASIPDSNNTVNMEQTSPTSITRSSSRVKSWVMNDAETNNSAGEDNQDNGSTQSSSYESDANSSGDDRVSKKPEGLGCLSFLKLRSSHSHFKDRFPKETSSLIDTSKSFRKSGDSPCRSRDKLKEKTYKSKIKWPMDVFSNKMKENENNKPEFHHMKTGVVKQRLEAFEAKSTIPLSKQQYFIRSHSRSHSATGTSTTYPYDSIEPLSYGHQRKSSLPQLNNSTDFDSSSLPHRFPIVSLPDRKGSLDSNVFRTFPNANCRSFTVRGFQSNSKSLFSSSRSKSNNVGCNPPSSGSRQQHGSTHPLTHLPTTYLS</sequence>
<feature type="domain" description="Tyrosine specific protein phosphatases" evidence="11">
    <location>
        <begin position="295"/>
        <end position="352"/>
    </location>
</feature>
<protein>
    <recommendedName>
        <fullName evidence="3">protein-serine/threonine phosphatase</fullName>
        <ecNumber evidence="3">3.1.3.16</ecNumber>
    </recommendedName>
</protein>
<feature type="region of interest" description="Disordered" evidence="9">
    <location>
        <begin position="829"/>
        <end position="876"/>
    </location>
</feature>
<dbReference type="InterPro" id="IPR000387">
    <property type="entry name" value="Tyr_Pase_dom"/>
</dbReference>
<dbReference type="EC" id="3.1.3.16" evidence="3"/>
<feature type="region of interest" description="Disordered" evidence="9">
    <location>
        <begin position="918"/>
        <end position="958"/>
    </location>
</feature>
<keyword evidence="7" id="KW-0206">Cytoskeleton</keyword>
<dbReference type="PROSITE" id="PS51998">
    <property type="entry name" value="DEK_C"/>
    <property type="match status" value="1"/>
</dbReference>
<dbReference type="InterPro" id="IPR043588">
    <property type="entry name" value="SSH-N"/>
</dbReference>
<dbReference type="InterPro" id="IPR029021">
    <property type="entry name" value="Prot-tyrosine_phosphatase-like"/>
</dbReference>
<dbReference type="InterPro" id="IPR014876">
    <property type="entry name" value="DEK_C"/>
</dbReference>
<dbReference type="EMBL" id="CAXLJM020000078">
    <property type="protein sequence ID" value="CAL8129737.1"/>
    <property type="molecule type" value="Genomic_DNA"/>
</dbReference>
<feature type="region of interest" description="Disordered" evidence="9">
    <location>
        <begin position="649"/>
        <end position="716"/>
    </location>
</feature>
<evidence type="ECO:0000256" key="2">
    <source>
        <dbReference type="ARBA" id="ARBA00009580"/>
    </source>
</evidence>
<dbReference type="InterPro" id="IPR043587">
    <property type="entry name" value="Phosphatase_SSH-like"/>
</dbReference>
<keyword evidence="4" id="KW-0963">Cytoplasm</keyword>
<evidence type="ECO:0000256" key="1">
    <source>
        <dbReference type="ARBA" id="ARBA00004245"/>
    </source>
</evidence>
<dbReference type="Pfam" id="PF23040">
    <property type="entry name" value="PH_SSH1-like_1st"/>
    <property type="match status" value="1"/>
</dbReference>
<feature type="compositionally biased region" description="Polar residues" evidence="9">
    <location>
        <begin position="930"/>
        <end position="945"/>
    </location>
</feature>
<dbReference type="PROSITE" id="PS00383">
    <property type="entry name" value="TYR_PHOSPHATASE_1"/>
    <property type="match status" value="1"/>
</dbReference>
<dbReference type="Pfam" id="PF08766">
    <property type="entry name" value="DEK_C"/>
    <property type="match status" value="1"/>
</dbReference>
<feature type="domain" description="Tyrosine-protein phosphatase" evidence="10">
    <location>
        <begin position="233"/>
        <end position="374"/>
    </location>
</feature>
<comment type="catalytic activity">
    <reaction evidence="8">
        <text>O-phospho-L-threonyl-[protein] + H2O = L-threonyl-[protein] + phosphate</text>
        <dbReference type="Rhea" id="RHEA:47004"/>
        <dbReference type="Rhea" id="RHEA-COMP:11060"/>
        <dbReference type="Rhea" id="RHEA-COMP:11605"/>
        <dbReference type="ChEBI" id="CHEBI:15377"/>
        <dbReference type="ChEBI" id="CHEBI:30013"/>
        <dbReference type="ChEBI" id="CHEBI:43474"/>
        <dbReference type="ChEBI" id="CHEBI:61977"/>
        <dbReference type="EC" id="3.1.3.16"/>
    </reaction>
</comment>
<evidence type="ECO:0000256" key="9">
    <source>
        <dbReference type="SAM" id="MobiDB-lite"/>
    </source>
</evidence>
<name>A0ABP1RL17_9HEXA</name>
<evidence type="ECO:0000313" key="13">
    <source>
        <dbReference type="EMBL" id="CAL8129737.1"/>
    </source>
</evidence>
<evidence type="ECO:0000256" key="6">
    <source>
        <dbReference type="ARBA" id="ARBA00022912"/>
    </source>
</evidence>
<dbReference type="SUPFAM" id="SSF109715">
    <property type="entry name" value="DEK C-terminal domain"/>
    <property type="match status" value="1"/>
</dbReference>
<keyword evidence="5" id="KW-0378">Hydrolase</keyword>
<evidence type="ECO:0000259" key="12">
    <source>
        <dbReference type="PROSITE" id="PS51998"/>
    </source>
</evidence>
<feature type="compositionally biased region" description="Low complexity" evidence="9">
    <location>
        <begin position="946"/>
        <end position="958"/>
    </location>
</feature>
<comment type="subcellular location">
    <subcellularLocation>
        <location evidence="1">Cytoplasm</location>
        <location evidence="1">Cytoskeleton</location>
    </subcellularLocation>
</comment>
<dbReference type="Proteomes" id="UP001642540">
    <property type="component" value="Unassembled WGS sequence"/>
</dbReference>
<dbReference type="InterPro" id="IPR016130">
    <property type="entry name" value="Tyr_Pase_AS"/>
</dbReference>
<feature type="domain" description="DEK-C" evidence="12">
    <location>
        <begin position="173"/>
        <end position="229"/>
    </location>
</feature>
<keyword evidence="14" id="KW-1185">Reference proteome</keyword>
<comment type="similarity">
    <text evidence="2">Belongs to the protein-tyrosine phosphatase family.</text>
</comment>
<feature type="compositionally biased region" description="Polar residues" evidence="9">
    <location>
        <begin position="859"/>
        <end position="875"/>
    </location>
</feature>
<dbReference type="InterPro" id="IPR020422">
    <property type="entry name" value="TYR_PHOSPHATASE_DUAL_dom"/>
</dbReference>
<feature type="compositionally biased region" description="Low complexity" evidence="9">
    <location>
        <begin position="918"/>
        <end position="929"/>
    </location>
</feature>
<dbReference type="SUPFAM" id="SSF52799">
    <property type="entry name" value="(Phosphotyrosine protein) phosphatases II"/>
    <property type="match status" value="1"/>
</dbReference>
<evidence type="ECO:0000256" key="3">
    <source>
        <dbReference type="ARBA" id="ARBA00013081"/>
    </source>
</evidence>
<evidence type="ECO:0000256" key="7">
    <source>
        <dbReference type="ARBA" id="ARBA00023212"/>
    </source>
</evidence>
<dbReference type="Gene3D" id="3.90.190.10">
    <property type="entry name" value="Protein tyrosine phosphatase superfamily"/>
    <property type="match status" value="1"/>
</dbReference>
<evidence type="ECO:0000313" key="14">
    <source>
        <dbReference type="Proteomes" id="UP001642540"/>
    </source>
</evidence>
<feature type="compositionally biased region" description="Polar residues" evidence="9">
    <location>
        <begin position="649"/>
        <end position="659"/>
    </location>
</feature>
<evidence type="ECO:0000256" key="5">
    <source>
        <dbReference type="ARBA" id="ARBA00022801"/>
    </source>
</evidence>
<evidence type="ECO:0000256" key="4">
    <source>
        <dbReference type="ARBA" id="ARBA00022490"/>
    </source>
</evidence>
<dbReference type="PANTHER" id="PTHR45864:SF2">
    <property type="entry name" value="PROTEIN PHOSPHATASE SLINGSHOT"/>
    <property type="match status" value="1"/>
</dbReference>
<feature type="region of interest" description="Disordered" evidence="9">
    <location>
        <begin position="568"/>
        <end position="592"/>
    </location>
</feature>
<feature type="compositionally biased region" description="Low complexity" evidence="9">
    <location>
        <begin position="578"/>
        <end position="592"/>
    </location>
</feature>
<feature type="compositionally biased region" description="Low complexity" evidence="9">
    <location>
        <begin position="660"/>
        <end position="671"/>
    </location>
</feature>
<dbReference type="PANTHER" id="PTHR45864">
    <property type="entry name" value="SLINGSHOT PROTEIN PHOSPHATASE HOMOLOG"/>
    <property type="match status" value="1"/>
</dbReference>
<accession>A0ABP1RL17</accession>
<feature type="compositionally biased region" description="Polar residues" evidence="9">
    <location>
        <begin position="834"/>
        <end position="844"/>
    </location>
</feature>
<dbReference type="InterPro" id="IPR000340">
    <property type="entry name" value="Dual-sp_phosphatase_cat-dom"/>
</dbReference>
<evidence type="ECO:0000259" key="11">
    <source>
        <dbReference type="PROSITE" id="PS50056"/>
    </source>
</evidence>
<keyword evidence="6" id="KW-0904">Protein phosphatase</keyword>
<gene>
    <name evidence="13" type="ORF">ODALV1_LOCUS23422</name>
</gene>
<feature type="region of interest" description="Disordered" evidence="9">
    <location>
        <begin position="522"/>
        <end position="554"/>
    </location>
</feature>
<reference evidence="13 14" key="1">
    <citation type="submission" date="2024-08" db="EMBL/GenBank/DDBJ databases">
        <authorList>
            <person name="Cucini C."/>
            <person name="Frati F."/>
        </authorList>
    </citation>
    <scope>NUCLEOTIDE SEQUENCE [LARGE SCALE GENOMIC DNA]</scope>
</reference>
<organism evidence="13 14">
    <name type="scientific">Orchesella dallaii</name>
    <dbReference type="NCBI Taxonomy" id="48710"/>
    <lineage>
        <taxon>Eukaryota</taxon>
        <taxon>Metazoa</taxon>
        <taxon>Ecdysozoa</taxon>
        <taxon>Arthropoda</taxon>
        <taxon>Hexapoda</taxon>
        <taxon>Collembola</taxon>
        <taxon>Entomobryomorpha</taxon>
        <taxon>Entomobryoidea</taxon>
        <taxon>Orchesellidae</taxon>
        <taxon>Orchesellinae</taxon>
        <taxon>Orchesella</taxon>
    </lineage>
</organism>
<evidence type="ECO:0000259" key="10">
    <source>
        <dbReference type="PROSITE" id="PS50054"/>
    </source>
</evidence>
<dbReference type="PROSITE" id="PS50054">
    <property type="entry name" value="TYR_PHOSPHATASE_DUAL"/>
    <property type="match status" value="1"/>
</dbReference>
<dbReference type="SMART" id="SM00195">
    <property type="entry name" value="DSPc"/>
    <property type="match status" value="1"/>
</dbReference>
<comment type="caution">
    <text evidence="13">The sequence shown here is derived from an EMBL/GenBank/DDBJ whole genome shotgun (WGS) entry which is preliminary data.</text>
</comment>
<feature type="compositionally biased region" description="Polar residues" evidence="9">
    <location>
        <begin position="680"/>
        <end position="708"/>
    </location>
</feature>
<evidence type="ECO:0000256" key="8">
    <source>
        <dbReference type="ARBA" id="ARBA00048336"/>
    </source>
</evidence>